<gene>
    <name evidence="1" type="ORF">ALQ07_101579</name>
</gene>
<dbReference type="Proteomes" id="UP000273140">
    <property type="component" value="Unassembled WGS sequence"/>
</dbReference>
<accession>A0A3M4KWR8</accession>
<evidence type="ECO:0000313" key="1">
    <source>
        <dbReference type="EMBL" id="RMQ33613.1"/>
    </source>
</evidence>
<protein>
    <submittedName>
        <fullName evidence="1">Uncharacterized protein</fullName>
    </submittedName>
</protein>
<proteinExistence type="predicted"/>
<reference evidence="1 2" key="1">
    <citation type="submission" date="2018-08" db="EMBL/GenBank/DDBJ databases">
        <title>Recombination of ecologically and evolutionarily significant loci maintains genetic cohesion in the Pseudomonas syringae species complex.</title>
        <authorList>
            <person name="Dillon M."/>
            <person name="Thakur S."/>
            <person name="Almeida R.N.D."/>
            <person name="Weir B.S."/>
            <person name="Guttman D.S."/>
        </authorList>
    </citation>
    <scope>NUCLEOTIDE SEQUENCE [LARGE SCALE GENOMIC DNA]</scope>
    <source>
        <strain evidence="1 2">ICMP 19074</strain>
    </source>
</reference>
<comment type="caution">
    <text evidence="1">The sequence shown here is derived from an EMBL/GenBank/DDBJ whole genome shotgun (WGS) entry which is preliminary data.</text>
</comment>
<sequence>MGASGGYDGCDGLRSGPKTGRLGCIWYTEAAGFAAGSRQFADKRRVARSLGLRLKSKADVCTTTSATHSSKQPALGAHLHDLLTQPATGLGLIGVLAPDHIKAETRQVGW</sequence>
<name>A0A3M4KWR8_PSESF</name>
<organism evidence="1 2">
    <name type="scientific">Pseudomonas syringae pv. actinidiae</name>
    <dbReference type="NCBI Taxonomy" id="103796"/>
    <lineage>
        <taxon>Bacteria</taxon>
        <taxon>Pseudomonadati</taxon>
        <taxon>Pseudomonadota</taxon>
        <taxon>Gammaproteobacteria</taxon>
        <taxon>Pseudomonadales</taxon>
        <taxon>Pseudomonadaceae</taxon>
        <taxon>Pseudomonas</taxon>
        <taxon>Pseudomonas syringae</taxon>
    </lineage>
</organism>
<dbReference type="EMBL" id="RBRB01000176">
    <property type="protein sequence ID" value="RMQ33613.1"/>
    <property type="molecule type" value="Genomic_DNA"/>
</dbReference>
<evidence type="ECO:0000313" key="2">
    <source>
        <dbReference type="Proteomes" id="UP000273140"/>
    </source>
</evidence>
<dbReference type="AlphaFoldDB" id="A0A3M4KWR8"/>